<dbReference type="RefSeq" id="XP_060413433.1">
    <property type="nucleotide sequence ID" value="XM_060557975.1"/>
</dbReference>
<evidence type="ECO:0000313" key="2">
    <source>
        <dbReference type="EMBL" id="KAK1589900.1"/>
    </source>
</evidence>
<proteinExistence type="predicted"/>
<dbReference type="AlphaFoldDB" id="A0AAD8PYF0"/>
<reference evidence="2" key="1">
    <citation type="submission" date="2021-06" db="EMBL/GenBank/DDBJ databases">
        <title>Comparative genomics, transcriptomics and evolutionary studies reveal genomic signatures of adaptation to plant cell wall in hemibiotrophic fungi.</title>
        <authorList>
            <consortium name="DOE Joint Genome Institute"/>
            <person name="Baroncelli R."/>
            <person name="Diaz J.F."/>
            <person name="Benocci T."/>
            <person name="Peng M."/>
            <person name="Battaglia E."/>
            <person name="Haridas S."/>
            <person name="Andreopoulos W."/>
            <person name="Labutti K."/>
            <person name="Pangilinan J."/>
            <person name="Floch G.L."/>
            <person name="Makela M.R."/>
            <person name="Henrissat B."/>
            <person name="Grigoriev I.V."/>
            <person name="Crouch J.A."/>
            <person name="De Vries R.P."/>
            <person name="Sukno S.A."/>
            <person name="Thon M.R."/>
        </authorList>
    </citation>
    <scope>NUCLEOTIDE SEQUENCE</scope>
    <source>
        <strain evidence="2">CBS 125086</strain>
    </source>
</reference>
<name>A0AAD8PYF0_9PEZI</name>
<accession>A0AAD8PYF0</accession>
<dbReference type="Proteomes" id="UP001230504">
    <property type="component" value="Unassembled WGS sequence"/>
</dbReference>
<feature type="chain" id="PRO_5042296341" description="Secreted protein" evidence="1">
    <location>
        <begin position="25"/>
        <end position="79"/>
    </location>
</feature>
<evidence type="ECO:0000313" key="3">
    <source>
        <dbReference type="Proteomes" id="UP001230504"/>
    </source>
</evidence>
<keyword evidence="1" id="KW-0732">Signal</keyword>
<evidence type="ECO:0008006" key="4">
    <source>
        <dbReference type="Google" id="ProtNLM"/>
    </source>
</evidence>
<dbReference type="EMBL" id="JAHLJV010000035">
    <property type="protein sequence ID" value="KAK1589900.1"/>
    <property type="molecule type" value="Genomic_DNA"/>
</dbReference>
<organism evidence="2 3">
    <name type="scientific">Colletotrichum navitas</name>
    <dbReference type="NCBI Taxonomy" id="681940"/>
    <lineage>
        <taxon>Eukaryota</taxon>
        <taxon>Fungi</taxon>
        <taxon>Dikarya</taxon>
        <taxon>Ascomycota</taxon>
        <taxon>Pezizomycotina</taxon>
        <taxon>Sordariomycetes</taxon>
        <taxon>Hypocreomycetidae</taxon>
        <taxon>Glomerellales</taxon>
        <taxon>Glomerellaceae</taxon>
        <taxon>Colletotrichum</taxon>
        <taxon>Colletotrichum graminicola species complex</taxon>
    </lineage>
</organism>
<feature type="signal peptide" evidence="1">
    <location>
        <begin position="1"/>
        <end position="24"/>
    </location>
</feature>
<protein>
    <recommendedName>
        <fullName evidence="4">Secreted protein</fullName>
    </recommendedName>
</protein>
<sequence>MGGRIREGAWAWWRFSIFSRCTSAAMLTSSQPSRSIIPDSRRRYPLSSNLGTSSAKLVCTYQHPSKNVPGPAPLFVRGL</sequence>
<keyword evidence="3" id="KW-1185">Reference proteome</keyword>
<dbReference type="GeneID" id="85442215"/>
<comment type="caution">
    <text evidence="2">The sequence shown here is derived from an EMBL/GenBank/DDBJ whole genome shotgun (WGS) entry which is preliminary data.</text>
</comment>
<evidence type="ECO:0000256" key="1">
    <source>
        <dbReference type="SAM" id="SignalP"/>
    </source>
</evidence>
<gene>
    <name evidence="2" type="ORF">LY79DRAFT_556036</name>
</gene>